<name>A0AAF0TUQ4_SOLVR</name>
<reference evidence="1" key="1">
    <citation type="submission" date="2023-08" db="EMBL/GenBank/DDBJ databases">
        <title>A de novo genome assembly of Solanum verrucosum Schlechtendal, a Mexican diploid species geographically isolated from the other diploid A-genome species in potato relatives.</title>
        <authorList>
            <person name="Hosaka K."/>
        </authorList>
    </citation>
    <scope>NUCLEOTIDE SEQUENCE</scope>
    <source>
        <tissue evidence="1">Young leaves</tissue>
    </source>
</reference>
<protein>
    <submittedName>
        <fullName evidence="1">Uncharacterized protein</fullName>
    </submittedName>
</protein>
<proteinExistence type="predicted"/>
<accession>A0AAF0TUQ4</accession>
<dbReference type="Proteomes" id="UP001234989">
    <property type="component" value="Chromosome 6"/>
</dbReference>
<evidence type="ECO:0000313" key="1">
    <source>
        <dbReference type="EMBL" id="WMV33907.1"/>
    </source>
</evidence>
<keyword evidence="2" id="KW-1185">Reference proteome</keyword>
<gene>
    <name evidence="1" type="ORF">MTR67_027292</name>
</gene>
<sequence length="83" mass="9748">MEEEIIDQALTAMELHNQMKIKDKHNQLFESQIVYTSSGPRNRSFITFGSSNISFNPNHPSSFRRVDLEADLDKHERAKWKQK</sequence>
<dbReference type="AlphaFoldDB" id="A0AAF0TUQ4"/>
<evidence type="ECO:0000313" key="2">
    <source>
        <dbReference type="Proteomes" id="UP001234989"/>
    </source>
</evidence>
<organism evidence="1 2">
    <name type="scientific">Solanum verrucosum</name>
    <dbReference type="NCBI Taxonomy" id="315347"/>
    <lineage>
        <taxon>Eukaryota</taxon>
        <taxon>Viridiplantae</taxon>
        <taxon>Streptophyta</taxon>
        <taxon>Embryophyta</taxon>
        <taxon>Tracheophyta</taxon>
        <taxon>Spermatophyta</taxon>
        <taxon>Magnoliopsida</taxon>
        <taxon>eudicotyledons</taxon>
        <taxon>Gunneridae</taxon>
        <taxon>Pentapetalae</taxon>
        <taxon>asterids</taxon>
        <taxon>lamiids</taxon>
        <taxon>Solanales</taxon>
        <taxon>Solanaceae</taxon>
        <taxon>Solanoideae</taxon>
        <taxon>Solaneae</taxon>
        <taxon>Solanum</taxon>
    </lineage>
</organism>
<dbReference type="EMBL" id="CP133617">
    <property type="protein sequence ID" value="WMV33907.1"/>
    <property type="molecule type" value="Genomic_DNA"/>
</dbReference>